<evidence type="ECO:0000313" key="2">
    <source>
        <dbReference type="EMBL" id="RHZ88259.1"/>
    </source>
</evidence>
<name>A0A397JIR2_9GLOM</name>
<dbReference type="Pfam" id="PF07534">
    <property type="entry name" value="TLD"/>
    <property type="match status" value="1"/>
</dbReference>
<keyword evidence="3" id="KW-1185">Reference proteome</keyword>
<dbReference type="Proteomes" id="UP000266861">
    <property type="component" value="Unassembled WGS sequence"/>
</dbReference>
<sequence length="435" mass="50662">MIVANEFEIDELTKKLENHLIETKSSWLKSHFSLVYHSIFSENNFKDLEKFYNDIVAKYPNLIFDAEDFNSLQESAQVSLLKRDDLQLEEVVIWEYIIKWGIAQNSTLPLLFNNFHISNEDFWSKVEPYKKIFDKQLWKDLIQHLIIPEKPVKSKILPPRSVLIQELPTRSTEQAKPLSTIISCEHVAEISSWIDHKSITYSLTDIPYEFRLILRGSINGFAPQTFWDICHGHASTVVIMKVKGTEEIFGGYNPLIWDANTYVRWKKTDDSFIFSLKNGNVQNSILSRVKDRDYAILNIDKTNSCGCNNSAAVYYEKPIGTTTKRFSIVDYEVFKIIKKADEILGGYIWDANAKSDYTGSWAKTSNSFIFSLKNGNIHNTILSRVKICDNAILNFEKHRKVYYDPYFGYNLRMYRPSSNFILEMKSRCNNYFIIL</sequence>
<dbReference type="EMBL" id="PQFF01000022">
    <property type="protein sequence ID" value="RHZ88259.1"/>
    <property type="molecule type" value="Genomic_DNA"/>
</dbReference>
<feature type="domain" description="TLDc" evidence="1">
    <location>
        <begin position="180"/>
        <end position="337"/>
    </location>
</feature>
<evidence type="ECO:0000259" key="1">
    <source>
        <dbReference type="PROSITE" id="PS51886"/>
    </source>
</evidence>
<proteinExistence type="predicted"/>
<dbReference type="InterPro" id="IPR006571">
    <property type="entry name" value="TLDc_dom"/>
</dbReference>
<organism evidence="2 3">
    <name type="scientific">Diversispora epigaea</name>
    <dbReference type="NCBI Taxonomy" id="1348612"/>
    <lineage>
        <taxon>Eukaryota</taxon>
        <taxon>Fungi</taxon>
        <taxon>Fungi incertae sedis</taxon>
        <taxon>Mucoromycota</taxon>
        <taxon>Glomeromycotina</taxon>
        <taxon>Glomeromycetes</taxon>
        <taxon>Diversisporales</taxon>
        <taxon>Diversisporaceae</taxon>
        <taxon>Diversispora</taxon>
    </lineage>
</organism>
<dbReference type="OrthoDB" id="25620at2759"/>
<protein>
    <recommendedName>
        <fullName evidence="1">TLDc domain-containing protein</fullName>
    </recommendedName>
</protein>
<dbReference type="AlphaFoldDB" id="A0A397JIR2"/>
<dbReference type="PROSITE" id="PS51886">
    <property type="entry name" value="TLDC"/>
    <property type="match status" value="1"/>
</dbReference>
<evidence type="ECO:0000313" key="3">
    <source>
        <dbReference type="Proteomes" id="UP000266861"/>
    </source>
</evidence>
<reference evidence="2 3" key="1">
    <citation type="submission" date="2018-08" db="EMBL/GenBank/DDBJ databases">
        <title>Genome and evolution of the arbuscular mycorrhizal fungus Diversispora epigaea (formerly Glomus versiforme) and its bacterial endosymbionts.</title>
        <authorList>
            <person name="Sun X."/>
            <person name="Fei Z."/>
            <person name="Harrison M."/>
        </authorList>
    </citation>
    <scope>NUCLEOTIDE SEQUENCE [LARGE SCALE GENOMIC DNA]</scope>
    <source>
        <strain evidence="2 3">IT104</strain>
    </source>
</reference>
<accession>A0A397JIR2</accession>
<comment type="caution">
    <text evidence="2">The sequence shown here is derived from an EMBL/GenBank/DDBJ whole genome shotgun (WGS) entry which is preliminary data.</text>
</comment>
<gene>
    <name evidence="2" type="ORF">Glove_24g64</name>
</gene>